<dbReference type="GO" id="GO:0016852">
    <property type="term" value="F:sirohydrochlorin cobaltochelatase activity"/>
    <property type="evidence" value="ECO:0007669"/>
    <property type="project" value="UniProtKB-EC"/>
</dbReference>
<dbReference type="RefSeq" id="WP_006101144.1">
    <property type="nucleotide sequence ID" value="NZ_DS989849.1"/>
</dbReference>
<organism evidence="3 4">
    <name type="scientific">Coleofasciculus chthonoplastes PCC 7420</name>
    <dbReference type="NCBI Taxonomy" id="118168"/>
    <lineage>
        <taxon>Bacteria</taxon>
        <taxon>Bacillati</taxon>
        <taxon>Cyanobacteriota</taxon>
        <taxon>Cyanophyceae</taxon>
        <taxon>Coleofasciculales</taxon>
        <taxon>Coleofasciculaceae</taxon>
        <taxon>Coleofasciculus</taxon>
    </lineage>
</organism>
<dbReference type="STRING" id="118168.MC7420_1352"/>
<keyword evidence="2 3" id="KW-0456">Lyase</keyword>
<keyword evidence="4" id="KW-1185">Reference proteome</keyword>
<name>B4VRP5_9CYAN</name>
<dbReference type="PANTHER" id="PTHR33542:SF3">
    <property type="entry name" value="SIROHYDROCHLORIN FERROCHELATASE, CHLOROPLASTIC"/>
    <property type="match status" value="1"/>
</dbReference>
<evidence type="ECO:0000256" key="2">
    <source>
        <dbReference type="ARBA" id="ARBA00023239"/>
    </source>
</evidence>
<dbReference type="CDD" id="cd03416">
    <property type="entry name" value="CbiX_SirB_N"/>
    <property type="match status" value="1"/>
</dbReference>
<dbReference type="GO" id="GO:0046872">
    <property type="term" value="F:metal ion binding"/>
    <property type="evidence" value="ECO:0007669"/>
    <property type="project" value="UniProtKB-KW"/>
</dbReference>
<dbReference type="EMBL" id="DS989849">
    <property type="protein sequence ID" value="EDX75434.1"/>
    <property type="molecule type" value="Genomic_DNA"/>
</dbReference>
<dbReference type="EC" id="4.99.1.3" evidence="3"/>
<reference evidence="3 4" key="1">
    <citation type="submission" date="2008-07" db="EMBL/GenBank/DDBJ databases">
        <authorList>
            <person name="Tandeau de Marsac N."/>
            <person name="Ferriera S."/>
            <person name="Johnson J."/>
            <person name="Kravitz S."/>
            <person name="Beeson K."/>
            <person name="Sutton G."/>
            <person name="Rogers Y.-H."/>
            <person name="Friedman R."/>
            <person name="Frazier M."/>
            <person name="Venter J.C."/>
        </authorList>
    </citation>
    <scope>NUCLEOTIDE SEQUENCE [LARGE SCALE GENOMIC DNA]</scope>
    <source>
        <strain evidence="3 4">PCC 7420</strain>
    </source>
</reference>
<dbReference type="Pfam" id="PF01903">
    <property type="entry name" value="CbiX"/>
    <property type="match status" value="2"/>
</dbReference>
<dbReference type="AlphaFoldDB" id="B4VRP5"/>
<accession>B4VRP5</accession>
<protein>
    <submittedName>
        <fullName evidence="3">Sirohydrochlorin cobaltochelatase, putative</fullName>
        <ecNumber evidence="3">4.99.1.3</ecNumber>
    </submittedName>
</protein>
<evidence type="ECO:0000313" key="3">
    <source>
        <dbReference type="EMBL" id="EDX75434.1"/>
    </source>
</evidence>
<gene>
    <name evidence="3" type="ORF">MC7420_1352</name>
</gene>
<dbReference type="eggNOG" id="COG2138">
    <property type="taxonomic scope" value="Bacteria"/>
</dbReference>
<dbReference type="SUPFAM" id="SSF53800">
    <property type="entry name" value="Chelatase"/>
    <property type="match status" value="2"/>
</dbReference>
<evidence type="ECO:0000313" key="4">
    <source>
        <dbReference type="Proteomes" id="UP000003835"/>
    </source>
</evidence>
<keyword evidence="1" id="KW-0479">Metal-binding</keyword>
<dbReference type="Gene3D" id="3.40.50.1400">
    <property type="match status" value="2"/>
</dbReference>
<dbReference type="InterPro" id="IPR050963">
    <property type="entry name" value="Sirohydro_Cobaltochel/CbiX"/>
</dbReference>
<dbReference type="OrthoDB" id="482456at2"/>
<dbReference type="Proteomes" id="UP000003835">
    <property type="component" value="Unassembled WGS sequence"/>
</dbReference>
<evidence type="ECO:0000256" key="1">
    <source>
        <dbReference type="ARBA" id="ARBA00022723"/>
    </source>
</evidence>
<dbReference type="InterPro" id="IPR002762">
    <property type="entry name" value="CbiX-like"/>
</dbReference>
<dbReference type="HOGENOM" id="CLU_056929_2_0_3"/>
<proteinExistence type="predicted"/>
<dbReference type="PANTHER" id="PTHR33542">
    <property type="entry name" value="SIROHYDROCHLORIN FERROCHELATASE, CHLOROPLASTIC"/>
    <property type="match status" value="1"/>
</dbReference>
<sequence>MPSSSAYLLIAHGSRDPRPQRGLEELAQLLQKQLASQGEASQALRIRIGTATLELAPLSLHEQICQFATQAIRTGYPQIQALPLFLLPGVHVMEDIPEEVAIAQQRLGEKLTINLQPHIGVHPHLGQLLVNQQPPLNAPIKILISHGTRRPGGNQPVATLAQQLGAIDAYWSIEPTLSQRVATLAEAGYQHIAIVPYFLFAGGITDAIAQSVLDLQQQYPQLQLEFGEPLGATPQLAELILDLTRQRV</sequence>